<accession>A0A6C0HES5</accession>
<sequence>MTEKEVELVFVDESDDEIDLLDTLKNLLTKITVKKIASDLNISPGTVTRWLELKDVPKQYEFDLLKLSNIPIDYSKYNSKQKDQFFTPVETAKKCFEIFCNKIKEFDENIKYFSFIEPSAGDGSFLKILPKNTIAIDVDPKAENIFKQDYLVWKPKENKRYVVFGNPPFGLRGHLALKFINHSYDFAEYVCFILPQLFESDGKGVPRKRVKGYNLIYSTKIDTNFYEPDKNVLKINTIFQIWSKNHSSEDYDIKTYDTDIMKIFSMSDGGTVASTRNKDMIGKCDVYIPSTCFGKENVKCYNSFEDLPGRKGYGIVFYKNKEDMLKKMLSIDWTEVAFLSTNSAYNLRSSQIYDKFEK</sequence>
<organism evidence="1">
    <name type="scientific">viral metagenome</name>
    <dbReference type="NCBI Taxonomy" id="1070528"/>
    <lineage>
        <taxon>unclassified sequences</taxon>
        <taxon>metagenomes</taxon>
        <taxon>organismal metagenomes</taxon>
    </lineage>
</organism>
<name>A0A6C0HES5_9ZZZZ</name>
<proteinExistence type="predicted"/>
<reference evidence="1" key="1">
    <citation type="journal article" date="2020" name="Nature">
        <title>Giant virus diversity and host interactions through global metagenomics.</title>
        <authorList>
            <person name="Schulz F."/>
            <person name="Roux S."/>
            <person name="Paez-Espino D."/>
            <person name="Jungbluth S."/>
            <person name="Walsh D.A."/>
            <person name="Denef V.J."/>
            <person name="McMahon K.D."/>
            <person name="Konstantinidis K.T."/>
            <person name="Eloe-Fadrosh E.A."/>
            <person name="Kyrpides N.C."/>
            <person name="Woyke T."/>
        </authorList>
    </citation>
    <scope>NUCLEOTIDE SEQUENCE</scope>
    <source>
        <strain evidence="1">GVMAG-M-3300023179-92</strain>
    </source>
</reference>
<dbReference type="EMBL" id="MN739935">
    <property type="protein sequence ID" value="QHT78656.1"/>
    <property type="molecule type" value="Genomic_DNA"/>
</dbReference>
<evidence type="ECO:0008006" key="2">
    <source>
        <dbReference type="Google" id="ProtNLM"/>
    </source>
</evidence>
<dbReference type="SUPFAM" id="SSF53335">
    <property type="entry name" value="S-adenosyl-L-methionine-dependent methyltransferases"/>
    <property type="match status" value="1"/>
</dbReference>
<dbReference type="AlphaFoldDB" id="A0A6C0HES5"/>
<protein>
    <recommendedName>
        <fullName evidence="2">Methyltransferase</fullName>
    </recommendedName>
</protein>
<dbReference type="Gene3D" id="3.40.50.150">
    <property type="entry name" value="Vaccinia Virus protein VP39"/>
    <property type="match status" value="1"/>
</dbReference>
<dbReference type="InterPro" id="IPR029063">
    <property type="entry name" value="SAM-dependent_MTases_sf"/>
</dbReference>
<evidence type="ECO:0000313" key="1">
    <source>
        <dbReference type="EMBL" id="QHT78656.1"/>
    </source>
</evidence>